<dbReference type="CDD" id="cd00610">
    <property type="entry name" value="OAT_like"/>
    <property type="match status" value="1"/>
</dbReference>
<dbReference type="Gene3D" id="3.40.640.10">
    <property type="entry name" value="Type I PLP-dependent aspartate aminotransferase-like (Major domain)"/>
    <property type="match status" value="1"/>
</dbReference>
<sequence length="455" mass="48943">MSSPPVSLVQQYKQAFAKSQERFEVAKTLFPTGVTHDTRMMEPFPPYVSHAKGAKKWSVEGHELIDYFVGHGSHILGHSAPDVVAAVQEQMTKGTHPGACHDLEIEWATLVKKLIPSAERVRFTGSGTEATMMALRLSRLFTGRSKFLKFQGHFHGWHDYVTVAADPPYDSPAVPGVPDGVAAYCVSIPPNELNRVEETLKADDGIGAVILEPTGGHWGAVPIRGEFLAGLREICTRLGRVLIFDEVITGFRVSPGGAQAFYGVTPDLTPMAKILAGGLPGGCLAGRADILAFIEPRPGKPKMKHPGTYNANPLSASAGVATLKRVATGEPSRVANEMATKLRNDLNVMFAANAWPWLAYGEFSMVRVVPNFTGPRPAVAGVNNGFIPFDNDVNALDGPKNMKQVYALRQGMLLNGIDWWGTAGMTSCEHTAADIAKTVKAMETTIGMLLAEGLA</sequence>
<dbReference type="OrthoDB" id="9807885at2"/>
<keyword evidence="4" id="KW-0032">Aminotransferase</keyword>
<dbReference type="EMBL" id="CP042425">
    <property type="protein sequence ID" value="QEL17176.1"/>
    <property type="molecule type" value="Genomic_DNA"/>
</dbReference>
<dbReference type="InterPro" id="IPR015424">
    <property type="entry name" value="PyrdxlP-dep_Trfase"/>
</dbReference>
<dbReference type="GO" id="GO:0030170">
    <property type="term" value="F:pyridoxal phosphate binding"/>
    <property type="evidence" value="ECO:0007669"/>
    <property type="project" value="InterPro"/>
</dbReference>
<name>A0A5C1AGR7_9BACT</name>
<evidence type="ECO:0000256" key="2">
    <source>
        <dbReference type="ARBA" id="ARBA00022898"/>
    </source>
</evidence>
<dbReference type="PROSITE" id="PS00600">
    <property type="entry name" value="AA_TRANSFER_CLASS_3"/>
    <property type="match status" value="1"/>
</dbReference>
<dbReference type="Pfam" id="PF00202">
    <property type="entry name" value="Aminotran_3"/>
    <property type="match status" value="1"/>
</dbReference>
<dbReference type="AlphaFoldDB" id="A0A5C1AGR7"/>
<comment type="cofactor">
    <cofactor evidence="1">
        <name>pyridoxal 5'-phosphate</name>
        <dbReference type="ChEBI" id="CHEBI:597326"/>
    </cofactor>
</comment>
<dbReference type="PANTHER" id="PTHR43713">
    <property type="entry name" value="GLUTAMATE-1-SEMIALDEHYDE 2,1-AMINOMUTASE"/>
    <property type="match status" value="1"/>
</dbReference>
<keyword evidence="2 3" id="KW-0663">Pyridoxal phosphate</keyword>
<dbReference type="InterPro" id="IPR015422">
    <property type="entry name" value="PyrdxlP-dep_Trfase_small"/>
</dbReference>
<evidence type="ECO:0000256" key="3">
    <source>
        <dbReference type="RuleBase" id="RU003560"/>
    </source>
</evidence>
<comment type="similarity">
    <text evidence="3">Belongs to the class-III pyridoxal-phosphate-dependent aminotransferase family.</text>
</comment>
<evidence type="ECO:0000313" key="5">
    <source>
        <dbReference type="Proteomes" id="UP000324974"/>
    </source>
</evidence>
<accession>A0A5C1AGR7</accession>
<dbReference type="InterPro" id="IPR049704">
    <property type="entry name" value="Aminotrans_3_PPA_site"/>
</dbReference>
<dbReference type="KEGG" id="lrs:PX52LOC_04158"/>
<reference evidence="5" key="1">
    <citation type="submission" date="2019-08" db="EMBL/GenBank/DDBJ databases">
        <title>Limnoglobus roseus gen. nov., sp. nov., a novel freshwater planctomycete with a giant genome from the family Gemmataceae.</title>
        <authorList>
            <person name="Kulichevskaya I.S."/>
            <person name="Naumoff D.G."/>
            <person name="Miroshnikov K."/>
            <person name="Ivanova A."/>
            <person name="Philippov D.A."/>
            <person name="Hakobyan A."/>
            <person name="Rijpstra I.C."/>
            <person name="Sinninghe Damste J.S."/>
            <person name="Liesack W."/>
            <person name="Dedysh S.N."/>
        </authorList>
    </citation>
    <scope>NUCLEOTIDE SEQUENCE [LARGE SCALE GENOMIC DNA]</scope>
    <source>
        <strain evidence="5">PX52</strain>
    </source>
</reference>
<evidence type="ECO:0000256" key="1">
    <source>
        <dbReference type="ARBA" id="ARBA00001933"/>
    </source>
</evidence>
<dbReference type="InterPro" id="IPR005814">
    <property type="entry name" value="Aminotrans_3"/>
</dbReference>
<dbReference type="Gene3D" id="3.90.1150.10">
    <property type="entry name" value="Aspartate Aminotransferase, domain 1"/>
    <property type="match status" value="1"/>
</dbReference>
<keyword evidence="5" id="KW-1185">Reference proteome</keyword>
<keyword evidence="4" id="KW-0808">Transferase</keyword>
<dbReference type="InterPro" id="IPR015421">
    <property type="entry name" value="PyrdxlP-dep_Trfase_major"/>
</dbReference>
<dbReference type="PANTHER" id="PTHR43713:SF3">
    <property type="entry name" value="GLUTAMATE-1-SEMIALDEHYDE 2,1-AMINOMUTASE 1, CHLOROPLASTIC-RELATED"/>
    <property type="match status" value="1"/>
</dbReference>
<evidence type="ECO:0000313" key="4">
    <source>
        <dbReference type="EMBL" id="QEL17176.1"/>
    </source>
</evidence>
<organism evidence="4 5">
    <name type="scientific">Limnoglobus roseus</name>
    <dbReference type="NCBI Taxonomy" id="2598579"/>
    <lineage>
        <taxon>Bacteria</taxon>
        <taxon>Pseudomonadati</taxon>
        <taxon>Planctomycetota</taxon>
        <taxon>Planctomycetia</taxon>
        <taxon>Gemmatales</taxon>
        <taxon>Gemmataceae</taxon>
        <taxon>Limnoglobus</taxon>
    </lineage>
</organism>
<dbReference type="GO" id="GO:0008483">
    <property type="term" value="F:transaminase activity"/>
    <property type="evidence" value="ECO:0007669"/>
    <property type="project" value="UniProtKB-KW"/>
</dbReference>
<dbReference type="Proteomes" id="UP000324974">
    <property type="component" value="Chromosome"/>
</dbReference>
<dbReference type="RefSeq" id="WP_149111819.1">
    <property type="nucleotide sequence ID" value="NZ_CP042425.1"/>
</dbReference>
<proteinExistence type="inferred from homology"/>
<protein>
    <submittedName>
        <fullName evidence="4">Aspartate aminotransferase family protein</fullName>
    </submittedName>
</protein>
<gene>
    <name evidence="4" type="ORF">PX52LOC_04158</name>
</gene>
<dbReference type="SUPFAM" id="SSF53383">
    <property type="entry name" value="PLP-dependent transferases"/>
    <property type="match status" value="1"/>
</dbReference>